<comment type="caution">
    <text evidence="4">The sequence shown here is derived from an EMBL/GenBank/DDBJ whole genome shotgun (WGS) entry which is preliminary data.</text>
</comment>
<dbReference type="InterPro" id="IPR019963">
    <property type="entry name" value="FL_hydrolase_MqnB"/>
</dbReference>
<dbReference type="EMBL" id="QFOI01000003">
    <property type="protein sequence ID" value="PZP52552.1"/>
    <property type="molecule type" value="Genomic_DNA"/>
</dbReference>
<dbReference type="InterPro" id="IPR000845">
    <property type="entry name" value="Nucleoside_phosphorylase_d"/>
</dbReference>
<dbReference type="Pfam" id="PF01048">
    <property type="entry name" value="PNP_UDP_1"/>
    <property type="match status" value="1"/>
</dbReference>
<dbReference type="GO" id="GO:0009234">
    <property type="term" value="P:menaquinone biosynthetic process"/>
    <property type="evidence" value="ECO:0007669"/>
    <property type="project" value="UniProtKB-UniRule"/>
</dbReference>
<evidence type="ECO:0000256" key="2">
    <source>
        <dbReference type="NCBIfam" id="TIGR03664"/>
    </source>
</evidence>
<dbReference type="Proteomes" id="UP000249645">
    <property type="component" value="Unassembled WGS sequence"/>
</dbReference>
<comment type="catalytic activity">
    <reaction evidence="1">
        <text>futalosine + H2O = dehypoxanthine futalosine + hypoxanthine</text>
        <dbReference type="Rhea" id="RHEA:25904"/>
        <dbReference type="ChEBI" id="CHEBI:15377"/>
        <dbReference type="ChEBI" id="CHEBI:17368"/>
        <dbReference type="ChEBI" id="CHEBI:58863"/>
        <dbReference type="ChEBI" id="CHEBI:58864"/>
        <dbReference type="EC" id="3.2.2.26"/>
    </reaction>
</comment>
<organism evidence="4 5">
    <name type="scientific">Pseudopedobacter saltans</name>
    <dbReference type="NCBI Taxonomy" id="151895"/>
    <lineage>
        <taxon>Bacteria</taxon>
        <taxon>Pseudomonadati</taxon>
        <taxon>Bacteroidota</taxon>
        <taxon>Sphingobacteriia</taxon>
        <taxon>Sphingobacteriales</taxon>
        <taxon>Sphingobacteriaceae</taxon>
        <taxon>Pseudopedobacter</taxon>
    </lineage>
</organism>
<name>A0A2W5HAM8_9SPHI</name>
<reference evidence="4 5" key="1">
    <citation type="submission" date="2017-11" db="EMBL/GenBank/DDBJ databases">
        <title>Infants hospitalized years apart are colonized by the same room-sourced microbial strains.</title>
        <authorList>
            <person name="Brooks B."/>
            <person name="Olm M.R."/>
            <person name="Firek B.A."/>
            <person name="Baker R."/>
            <person name="Thomas B.C."/>
            <person name="Morowitz M.J."/>
            <person name="Banfield J.F."/>
        </authorList>
    </citation>
    <scope>NUCLEOTIDE SEQUENCE [LARGE SCALE GENOMIC DNA]</scope>
    <source>
        <strain evidence="4">S2_009_000_R2_76</strain>
    </source>
</reference>
<dbReference type="SUPFAM" id="SSF53167">
    <property type="entry name" value="Purine and uridine phosphorylases"/>
    <property type="match status" value="1"/>
</dbReference>
<comment type="similarity">
    <text evidence="1">Belongs to the PNP/UDP phosphorylase family. Futalosine hydrolase subfamily.</text>
</comment>
<keyword evidence="1" id="KW-0474">Menaquinone biosynthesis</keyword>
<dbReference type="GO" id="GO:0008930">
    <property type="term" value="F:methylthioadenosine nucleosidase activity"/>
    <property type="evidence" value="ECO:0007669"/>
    <property type="project" value="TreeGrafter"/>
</dbReference>
<accession>A0A2W5HAM8</accession>
<proteinExistence type="inferred from homology"/>
<dbReference type="GO" id="GO:0009116">
    <property type="term" value="P:nucleoside metabolic process"/>
    <property type="evidence" value="ECO:0007669"/>
    <property type="project" value="InterPro"/>
</dbReference>
<dbReference type="PANTHER" id="PTHR46832:SF2">
    <property type="entry name" value="FUTALOSINE HYDROLASE"/>
    <property type="match status" value="1"/>
</dbReference>
<dbReference type="UniPathway" id="UPA00079"/>
<dbReference type="GO" id="GO:0019284">
    <property type="term" value="P:L-methionine salvage from S-adenosylmethionine"/>
    <property type="evidence" value="ECO:0007669"/>
    <property type="project" value="TreeGrafter"/>
</dbReference>
<evidence type="ECO:0000256" key="1">
    <source>
        <dbReference type="HAMAP-Rule" id="MF_00991"/>
    </source>
</evidence>
<dbReference type="HAMAP" id="MF_00991">
    <property type="entry name" value="MqnB"/>
    <property type="match status" value="1"/>
</dbReference>
<dbReference type="Gene3D" id="3.40.50.1580">
    <property type="entry name" value="Nucleoside phosphorylase domain"/>
    <property type="match status" value="1"/>
</dbReference>
<sequence>MRMLVLAATEKELEKCRNHFQKEGKYNLIQFRTIGVGAVSATFYTQLYIGQHRPDMVILGGIAGSFDKEITLGQTFLVQSEIQATTGVEENGIWKDVFDMGFVQKDQHPYKNTLLINPFLEEEVDLGLPLAKAISVDEITTDNQRQQTYLEKYQPLLESMEGAAFHFVCLQIGVPFLQIRAVSNYVGERDKSKWDFAKAFANLNDNMIRIIEQFN</sequence>
<evidence type="ECO:0000313" key="4">
    <source>
        <dbReference type="EMBL" id="PZP52552.1"/>
    </source>
</evidence>
<feature type="domain" description="Nucleoside phosphorylase" evidence="3">
    <location>
        <begin position="34"/>
        <end position="213"/>
    </location>
</feature>
<dbReference type="NCBIfam" id="TIGR03664">
    <property type="entry name" value="fut_nucase"/>
    <property type="match status" value="1"/>
</dbReference>
<protein>
    <recommendedName>
        <fullName evidence="1 2">Futalosine hydrolase</fullName>
        <shortName evidence="1">FL hydrolase</shortName>
        <ecNumber evidence="1 2">3.2.2.26</ecNumber>
    </recommendedName>
    <alternativeName>
        <fullName evidence="1">Futalosine nucleosidase</fullName>
    </alternativeName>
    <alternativeName>
        <fullName evidence="1">Menaquinone biosynthetic enzyme MqnB</fullName>
    </alternativeName>
</protein>
<evidence type="ECO:0000313" key="5">
    <source>
        <dbReference type="Proteomes" id="UP000249645"/>
    </source>
</evidence>
<comment type="function">
    <text evidence="1">Catalyzes the hydrolysis of futalosine (FL) to dehypoxanthine futalosine (DHFL) and hypoxanthine, a step in the biosynthesis of menaquinone (MK, vitamin K2).</text>
</comment>
<dbReference type="EC" id="3.2.2.26" evidence="1 2"/>
<dbReference type="PANTHER" id="PTHR46832">
    <property type="entry name" value="5'-METHYLTHIOADENOSINE/S-ADENOSYLHOMOCYSTEINE NUCLEOSIDASE"/>
    <property type="match status" value="1"/>
</dbReference>
<keyword evidence="1 4" id="KW-0378">Hydrolase</keyword>
<dbReference type="GO" id="GO:0005829">
    <property type="term" value="C:cytosol"/>
    <property type="evidence" value="ECO:0007669"/>
    <property type="project" value="TreeGrafter"/>
</dbReference>
<dbReference type="InterPro" id="IPR035994">
    <property type="entry name" value="Nucleoside_phosphorylase_sf"/>
</dbReference>
<evidence type="ECO:0000259" key="3">
    <source>
        <dbReference type="Pfam" id="PF01048"/>
    </source>
</evidence>
<comment type="pathway">
    <text evidence="1">Quinol/quinone metabolism; menaquinone biosynthesis.</text>
</comment>
<dbReference type="AlphaFoldDB" id="A0A2W5HAM8"/>
<dbReference type="GO" id="GO:0008782">
    <property type="term" value="F:adenosylhomocysteine nucleosidase activity"/>
    <property type="evidence" value="ECO:0007669"/>
    <property type="project" value="TreeGrafter"/>
</dbReference>
<gene>
    <name evidence="1 4" type="primary">mqnB</name>
    <name evidence="4" type="ORF">DI598_00520</name>
</gene>